<dbReference type="Pfam" id="PF07727">
    <property type="entry name" value="RVT_2"/>
    <property type="match status" value="1"/>
</dbReference>
<dbReference type="GO" id="GO:0004190">
    <property type="term" value="F:aspartic-type endopeptidase activity"/>
    <property type="evidence" value="ECO:0007669"/>
    <property type="project" value="UniProtKB-KW"/>
</dbReference>
<feature type="region of interest" description="Disordered" evidence="2">
    <location>
        <begin position="649"/>
        <end position="671"/>
    </location>
</feature>
<name>A0A8J5ZK54_9ROSI</name>
<evidence type="ECO:0000313" key="4">
    <source>
        <dbReference type="EMBL" id="KAG8497215.1"/>
    </source>
</evidence>
<dbReference type="SUPFAM" id="SSF56672">
    <property type="entry name" value="DNA/RNA polymerases"/>
    <property type="match status" value="1"/>
</dbReference>
<proteinExistence type="predicted"/>
<keyword evidence="5" id="KW-1185">Reference proteome</keyword>
<keyword evidence="1" id="KW-0645">Protease</keyword>
<dbReference type="EMBL" id="JAHUZN010000004">
    <property type="protein sequence ID" value="KAG8497215.1"/>
    <property type="molecule type" value="Genomic_DNA"/>
</dbReference>
<dbReference type="SUPFAM" id="SSF53098">
    <property type="entry name" value="Ribonuclease H-like"/>
    <property type="match status" value="1"/>
</dbReference>
<protein>
    <recommendedName>
        <fullName evidence="3">Integrase catalytic domain-containing protein</fullName>
    </recommendedName>
</protein>
<dbReference type="InterPro" id="IPR001584">
    <property type="entry name" value="Integrase_cat-core"/>
</dbReference>
<evidence type="ECO:0000313" key="5">
    <source>
        <dbReference type="Proteomes" id="UP000701853"/>
    </source>
</evidence>
<dbReference type="InterPro" id="IPR012337">
    <property type="entry name" value="RNaseH-like_sf"/>
</dbReference>
<dbReference type="Pfam" id="PF22936">
    <property type="entry name" value="Pol_BBD"/>
    <property type="match status" value="1"/>
</dbReference>
<reference evidence="4 5" key="1">
    <citation type="journal article" date="2021" name="bioRxiv">
        <title>The Gossypium anomalum genome as a resource for cotton improvement and evolutionary analysis of hybrid incompatibility.</title>
        <authorList>
            <person name="Grover C.E."/>
            <person name="Yuan D."/>
            <person name="Arick M.A."/>
            <person name="Miller E.R."/>
            <person name="Hu G."/>
            <person name="Peterson D.G."/>
            <person name="Wendel J.F."/>
            <person name="Udall J.A."/>
        </authorList>
    </citation>
    <scope>NUCLEOTIDE SEQUENCE [LARGE SCALE GENOMIC DNA]</scope>
    <source>
        <strain evidence="4">JFW-Udall</strain>
        <tissue evidence="4">Leaf</tissue>
    </source>
</reference>
<feature type="domain" description="Integrase catalytic" evidence="3">
    <location>
        <begin position="415"/>
        <end position="518"/>
    </location>
</feature>
<organism evidence="4 5">
    <name type="scientific">Gossypium anomalum</name>
    <dbReference type="NCBI Taxonomy" id="47600"/>
    <lineage>
        <taxon>Eukaryota</taxon>
        <taxon>Viridiplantae</taxon>
        <taxon>Streptophyta</taxon>
        <taxon>Embryophyta</taxon>
        <taxon>Tracheophyta</taxon>
        <taxon>Spermatophyta</taxon>
        <taxon>Magnoliopsida</taxon>
        <taxon>eudicotyledons</taxon>
        <taxon>Gunneridae</taxon>
        <taxon>Pentapetalae</taxon>
        <taxon>rosids</taxon>
        <taxon>malvids</taxon>
        <taxon>Malvales</taxon>
        <taxon>Malvaceae</taxon>
        <taxon>Malvoideae</taxon>
        <taxon>Gossypium</taxon>
    </lineage>
</organism>
<dbReference type="InterPro" id="IPR043502">
    <property type="entry name" value="DNA/RNA_pol_sf"/>
</dbReference>
<dbReference type="AlphaFoldDB" id="A0A8J5ZK54"/>
<evidence type="ECO:0000256" key="2">
    <source>
        <dbReference type="SAM" id="MobiDB-lite"/>
    </source>
</evidence>
<dbReference type="InterPro" id="IPR057670">
    <property type="entry name" value="SH3_retrovirus"/>
</dbReference>
<keyword evidence="1" id="KW-0378">Hydrolase</keyword>
<dbReference type="OrthoDB" id="414945at2759"/>
<dbReference type="GO" id="GO:0003676">
    <property type="term" value="F:nucleic acid binding"/>
    <property type="evidence" value="ECO:0007669"/>
    <property type="project" value="InterPro"/>
</dbReference>
<dbReference type="PROSITE" id="PS50994">
    <property type="entry name" value="INTEGRASE"/>
    <property type="match status" value="1"/>
</dbReference>
<evidence type="ECO:0000259" key="3">
    <source>
        <dbReference type="PROSITE" id="PS50994"/>
    </source>
</evidence>
<dbReference type="PANTHER" id="PTHR47481">
    <property type="match status" value="1"/>
</dbReference>
<dbReference type="InterPro" id="IPR054722">
    <property type="entry name" value="PolX-like_BBD"/>
</dbReference>
<dbReference type="Proteomes" id="UP000701853">
    <property type="component" value="Chromosome 4"/>
</dbReference>
<dbReference type="Gene3D" id="3.30.420.10">
    <property type="entry name" value="Ribonuclease H-like superfamily/Ribonuclease H"/>
    <property type="match status" value="1"/>
</dbReference>
<dbReference type="PANTHER" id="PTHR47481:SF30">
    <property type="entry name" value="CCHC-TYPE DOMAIN-CONTAINING PROTEIN"/>
    <property type="match status" value="1"/>
</dbReference>
<dbReference type="Pfam" id="PF25597">
    <property type="entry name" value="SH3_retrovirus"/>
    <property type="match status" value="1"/>
</dbReference>
<dbReference type="CDD" id="cd09272">
    <property type="entry name" value="RNase_HI_RT_Ty1"/>
    <property type="match status" value="1"/>
</dbReference>
<dbReference type="InterPro" id="IPR036397">
    <property type="entry name" value="RNaseH_sf"/>
</dbReference>
<evidence type="ECO:0000256" key="1">
    <source>
        <dbReference type="ARBA" id="ARBA00022750"/>
    </source>
</evidence>
<keyword evidence="1" id="KW-0064">Aspartyl protease</keyword>
<feature type="compositionally biased region" description="Low complexity" evidence="2">
    <location>
        <begin position="652"/>
        <end position="671"/>
    </location>
</feature>
<accession>A0A8J5ZK54</accession>
<gene>
    <name evidence="4" type="ORF">CXB51_008460</name>
</gene>
<sequence length="1094" mass="121333">MSSTSPSVEQSATPMASTYFDGLGSRLFATKKISVLINDNNYLLRHQQVLLAIKTYKLQHFINPGTVPPPQIILDDTRVLQSNLEFNRFEQQDRTLASWLLSSVSPSVLLHLIGLNTSAQIWIALGYCDRLTGCGEVISDQEHVTAILNGLFAEYESVVTIITASQVPYSVQGVTTMLLDAEACQQLITVETPSSKNLVSHTPECQLCGKSGHLVDRCYYRFDTSYKSTNCKPPLSPQANSNPFVAGSMQPVRSPPPVSYHPQALLATPETVADSVWYPDSGATHYLTNSSAALSESSSYAGPGKVYVGNGMALPVKSTGQSYFRTQPRALFMLSLLFVPGITKNLLSVSKFTKDNKVMFEFFPTQCQIRDLQTKEVLLRGSVHDGLYRLTLPRPFKPTVFSASVQCFATTATGPALISSNGFRYYIAFSDACSRYTWVYFLHKKSERVSYPYSSEQNGLVKRKHRQIVEACFSMLAHASMPLSYWNDAFCSAVYLINRLPSSPLGNISPYEKLFHVKPDYSFFRVFDCLCFPNLRSFNTHKLQFRSTQCLFLGYSPLHCGYRCQDRNGKIYISRHVTFHESIFPCQTTPSTAAFSVNSPSFSAKLLVLATRPLPNPISSLNSIPDSSIPTSCSHSLVNPFPAGQSMCRSASPSISNNHSSNSSSSIPLTNTSPPLPPISPLLNSHAMITHSKAGIYKPKAYLIKATSSSSDTPTDIHEAMQNASWSAAVHSDLLALLQNNTWTLCLLPVNRRTIGCKWLFKVKRKADGTGERYKAWMVTKGFSQHAGLNFRDTFSPVVRAATIHIILATAVMRGWSLRQIDVNNALLNGDLTEEIYMAQPLGFEVSGTDGQKLVCRLNKALYSLRQTPRAWFHTLKRFLVTQLGFNASKTDNSLFIRHSSDTILLLMVYIDDIVITGNSNDAINNVVCQLNNKFALKDMGQLTATPTLMVSTPKLTTVDDSPPFPDAYLYHSTVGMLHGTVNHGVYFSKRTAETVCYSDADWASSVEDRHSTTEYRGLANCVSKLLWVKQLLNEIGLTLSHSPVVWCDNTSTVSIAANPTHHDKMKHVEIDHHFIREKVLDGTFQVNYVPSAK</sequence>
<comment type="caution">
    <text evidence="4">The sequence shown here is derived from an EMBL/GenBank/DDBJ whole genome shotgun (WGS) entry which is preliminary data.</text>
</comment>
<dbReference type="InterPro" id="IPR013103">
    <property type="entry name" value="RVT_2"/>
</dbReference>
<dbReference type="GO" id="GO:0015074">
    <property type="term" value="P:DNA integration"/>
    <property type="evidence" value="ECO:0007669"/>
    <property type="project" value="InterPro"/>
</dbReference>